<dbReference type="PROSITE" id="PS01081">
    <property type="entry name" value="HTH_TETR_1"/>
    <property type="match status" value="1"/>
</dbReference>
<dbReference type="InterPro" id="IPR013572">
    <property type="entry name" value="Tscrpt_reg_MAATS_C"/>
</dbReference>
<comment type="caution">
    <text evidence="7">The sequence shown here is derived from an EMBL/GenBank/DDBJ whole genome shotgun (WGS) entry which is preliminary data.</text>
</comment>
<evidence type="ECO:0000256" key="1">
    <source>
        <dbReference type="ARBA" id="ARBA00022491"/>
    </source>
</evidence>
<dbReference type="PANTHER" id="PTHR47506:SF1">
    <property type="entry name" value="HTH-TYPE TRANSCRIPTIONAL REGULATOR YJDC"/>
    <property type="match status" value="1"/>
</dbReference>
<dbReference type="SUPFAM" id="SSF48498">
    <property type="entry name" value="Tetracyclin repressor-like, C-terminal domain"/>
    <property type="match status" value="1"/>
</dbReference>
<evidence type="ECO:0000256" key="3">
    <source>
        <dbReference type="ARBA" id="ARBA00023125"/>
    </source>
</evidence>
<evidence type="ECO:0000256" key="4">
    <source>
        <dbReference type="ARBA" id="ARBA00023163"/>
    </source>
</evidence>
<evidence type="ECO:0000259" key="6">
    <source>
        <dbReference type="PROSITE" id="PS50977"/>
    </source>
</evidence>
<dbReference type="PRINTS" id="PR00455">
    <property type="entry name" value="HTHTETR"/>
</dbReference>
<keyword evidence="1" id="KW-0678">Repressor</keyword>
<keyword evidence="2" id="KW-0805">Transcription regulation</keyword>
<dbReference type="Pfam" id="PF08361">
    <property type="entry name" value="TetR_C_2"/>
    <property type="match status" value="1"/>
</dbReference>
<proteinExistence type="predicted"/>
<evidence type="ECO:0000313" key="7">
    <source>
        <dbReference type="EMBL" id="PXW94529.1"/>
    </source>
</evidence>
<accession>A0A318GXZ2</accession>
<name>A0A318GXZ2_9BURK</name>
<dbReference type="Gene3D" id="1.10.357.10">
    <property type="entry name" value="Tetracycline Repressor, domain 2"/>
    <property type="match status" value="1"/>
</dbReference>
<dbReference type="Pfam" id="PF00440">
    <property type="entry name" value="TetR_N"/>
    <property type="match status" value="1"/>
</dbReference>
<dbReference type="InterPro" id="IPR023772">
    <property type="entry name" value="DNA-bd_HTH_TetR-type_CS"/>
</dbReference>
<dbReference type="OrthoDB" id="5816932at2"/>
<keyword evidence="3 5" id="KW-0238">DNA-binding</keyword>
<evidence type="ECO:0000256" key="2">
    <source>
        <dbReference type="ARBA" id="ARBA00023015"/>
    </source>
</evidence>
<evidence type="ECO:0000313" key="8">
    <source>
        <dbReference type="Proteomes" id="UP000247811"/>
    </source>
</evidence>
<dbReference type="PROSITE" id="PS50977">
    <property type="entry name" value="HTH_TETR_2"/>
    <property type="match status" value="1"/>
</dbReference>
<dbReference type="RefSeq" id="WP_110401428.1">
    <property type="nucleotide sequence ID" value="NZ_QJJS01000013.1"/>
</dbReference>
<keyword evidence="4" id="KW-0804">Transcription</keyword>
<organism evidence="7 8">
    <name type="scientific">Sphaerotilus hippei</name>
    <dbReference type="NCBI Taxonomy" id="744406"/>
    <lineage>
        <taxon>Bacteria</taxon>
        <taxon>Pseudomonadati</taxon>
        <taxon>Pseudomonadota</taxon>
        <taxon>Betaproteobacteria</taxon>
        <taxon>Burkholderiales</taxon>
        <taxon>Sphaerotilaceae</taxon>
        <taxon>Sphaerotilus</taxon>
    </lineage>
</organism>
<dbReference type="Proteomes" id="UP000247811">
    <property type="component" value="Unassembled WGS sequence"/>
</dbReference>
<feature type="domain" description="HTH tetR-type" evidence="6">
    <location>
        <begin position="10"/>
        <end position="70"/>
    </location>
</feature>
<dbReference type="EMBL" id="QJJS01000013">
    <property type="protein sequence ID" value="PXW94529.1"/>
    <property type="molecule type" value="Genomic_DNA"/>
</dbReference>
<dbReference type="InterPro" id="IPR009057">
    <property type="entry name" value="Homeodomain-like_sf"/>
</dbReference>
<dbReference type="AlphaFoldDB" id="A0A318GXZ2"/>
<dbReference type="InterPro" id="IPR036271">
    <property type="entry name" value="Tet_transcr_reg_TetR-rel_C_sf"/>
</dbReference>
<feature type="DNA-binding region" description="H-T-H motif" evidence="5">
    <location>
        <begin position="33"/>
        <end position="52"/>
    </location>
</feature>
<evidence type="ECO:0000256" key="5">
    <source>
        <dbReference type="PROSITE-ProRule" id="PRU00335"/>
    </source>
</evidence>
<dbReference type="InterPro" id="IPR001647">
    <property type="entry name" value="HTH_TetR"/>
</dbReference>
<protein>
    <submittedName>
        <fullName evidence="7">TetR family transcriptional regulator</fullName>
    </submittedName>
</protein>
<dbReference type="PANTHER" id="PTHR47506">
    <property type="entry name" value="TRANSCRIPTIONAL REGULATORY PROTEIN"/>
    <property type="match status" value="1"/>
</dbReference>
<gene>
    <name evidence="7" type="ORF">C7444_11320</name>
</gene>
<keyword evidence="8" id="KW-1185">Reference proteome</keyword>
<reference evidence="7 8" key="1">
    <citation type="submission" date="2018-05" db="EMBL/GenBank/DDBJ databases">
        <title>Genomic Encyclopedia of Type Strains, Phase IV (KMG-IV): sequencing the most valuable type-strain genomes for metagenomic binning, comparative biology and taxonomic classification.</title>
        <authorList>
            <person name="Goeker M."/>
        </authorList>
    </citation>
    <scope>NUCLEOTIDE SEQUENCE [LARGE SCALE GENOMIC DNA]</scope>
    <source>
        <strain evidence="7 8">DSM 566</strain>
    </source>
</reference>
<sequence>MARRTKEEAAATRERLLDTAEAVFLEHGVTRATLQDIATAAGVTRGAIYWHFKDKAELFIAMMDRATMPCEAVTRAEQMPEQADPLQLLFELTMTPLRALRDDERTRRVFTIAIHRTEYSADMQSAQQRQLDCINGYIADISALLRIARERGRIRDDFDIESGARGLFALVDGLLSQATLNLSPDQAVLTGQHALRFYLDGMRAR</sequence>
<dbReference type="SUPFAM" id="SSF46689">
    <property type="entry name" value="Homeodomain-like"/>
    <property type="match status" value="1"/>
</dbReference>
<dbReference type="GO" id="GO:0003677">
    <property type="term" value="F:DNA binding"/>
    <property type="evidence" value="ECO:0007669"/>
    <property type="project" value="UniProtKB-UniRule"/>
</dbReference>